<dbReference type="EMBL" id="KK365171">
    <property type="protein sequence ID" value="KCZ80608.1"/>
    <property type="molecule type" value="Genomic_DNA"/>
</dbReference>
<feature type="domain" description="Nucleoporin Nup133/Nup155-like N-terminal" evidence="4">
    <location>
        <begin position="38"/>
        <end position="286"/>
    </location>
</feature>
<dbReference type="AlphaFoldDB" id="A0A059F018"/>
<dbReference type="PANTHER" id="PTHR10350:SF6">
    <property type="entry name" value="NUCLEAR PORE COMPLEX PROTEIN NUP155"/>
    <property type="match status" value="1"/>
</dbReference>
<gene>
    <name evidence="5" type="ORF">H312_01983</name>
</gene>
<dbReference type="STRING" id="1288291.A0A059F018"/>
<dbReference type="InterPro" id="IPR042537">
    <property type="entry name" value="Nucleoporin_Nup155_C_2"/>
</dbReference>
<evidence type="ECO:0000313" key="6">
    <source>
        <dbReference type="Proteomes" id="UP000030655"/>
    </source>
</evidence>
<organism evidence="5 6">
    <name type="scientific">Anncaliia algerae PRA339</name>
    <dbReference type="NCBI Taxonomy" id="1288291"/>
    <lineage>
        <taxon>Eukaryota</taxon>
        <taxon>Fungi</taxon>
        <taxon>Fungi incertae sedis</taxon>
        <taxon>Microsporidia</taxon>
        <taxon>Tubulinosematoidea</taxon>
        <taxon>Tubulinosematidae</taxon>
        <taxon>Anncaliia</taxon>
    </lineage>
</organism>
<proteinExistence type="predicted"/>
<evidence type="ECO:0000256" key="2">
    <source>
        <dbReference type="ARBA" id="ARBA00022448"/>
    </source>
</evidence>
<protein>
    <recommendedName>
        <fullName evidence="4">Nucleoporin Nup133/Nup155-like N-terminal domain-containing protein</fullName>
    </recommendedName>
</protein>
<dbReference type="GO" id="GO:0000972">
    <property type="term" value="P:transcription-dependent tethering of RNA polymerase II gene DNA at nuclear periphery"/>
    <property type="evidence" value="ECO:0007669"/>
    <property type="project" value="TreeGrafter"/>
</dbReference>
<keyword evidence="3" id="KW-0539">Nucleus</keyword>
<keyword evidence="6" id="KW-1185">Reference proteome</keyword>
<name>A0A059F018_9MICR</name>
<reference evidence="5 6" key="2">
    <citation type="submission" date="2014-03" db="EMBL/GenBank/DDBJ databases">
        <title>The Genome Sequence of Anncaliia algerae insect isolate PRA339.</title>
        <authorList>
            <consortium name="The Broad Institute Genome Sequencing Platform"/>
            <consortium name="The Broad Institute Genome Sequencing Center for Infectious Disease"/>
            <person name="Cuomo C."/>
            <person name="Becnel J."/>
            <person name="Sanscrainte N."/>
            <person name="Walker B."/>
            <person name="Young S.K."/>
            <person name="Zeng Q."/>
            <person name="Gargeya S."/>
            <person name="Fitzgerald M."/>
            <person name="Haas B."/>
            <person name="Abouelleil A."/>
            <person name="Alvarado L."/>
            <person name="Arachchi H.M."/>
            <person name="Berlin A.M."/>
            <person name="Chapman S.B."/>
            <person name="Dewar J."/>
            <person name="Goldberg J."/>
            <person name="Griggs A."/>
            <person name="Gujja S."/>
            <person name="Hansen M."/>
            <person name="Howarth C."/>
            <person name="Imamovic A."/>
            <person name="Larimer J."/>
            <person name="McCowan C."/>
            <person name="Murphy C."/>
            <person name="Neiman D."/>
            <person name="Pearson M."/>
            <person name="Priest M."/>
            <person name="Roberts A."/>
            <person name="Saif S."/>
            <person name="Shea T."/>
            <person name="Sisk P."/>
            <person name="Sykes S."/>
            <person name="Wortman J."/>
            <person name="Nusbaum C."/>
            <person name="Birren B."/>
        </authorList>
    </citation>
    <scope>NUCLEOTIDE SEQUENCE [LARGE SCALE GENOMIC DNA]</scope>
    <source>
        <strain evidence="5 6">PRA339</strain>
    </source>
</reference>
<dbReference type="InterPro" id="IPR004870">
    <property type="entry name" value="Nucleoporin_Nup155"/>
</dbReference>
<comment type="subcellular location">
    <subcellularLocation>
        <location evidence="1">Nucleus</location>
    </subcellularLocation>
</comment>
<dbReference type="GO" id="GO:0006405">
    <property type="term" value="P:RNA export from nucleus"/>
    <property type="evidence" value="ECO:0007669"/>
    <property type="project" value="TreeGrafter"/>
</dbReference>
<evidence type="ECO:0000256" key="3">
    <source>
        <dbReference type="ARBA" id="ARBA00023242"/>
    </source>
</evidence>
<sequence>MQKYTEFFEVSAYENRELPLKETVYSKSDSSYTTYNYLTKCAEFNLPQEVSNLIKESFCYGVIPEIKSIWISHSKLYIYNYSSCVIKELAFSSKVQELILFKPHSHFFTDKIKYSLLVVSEKYVILYGIETESNEFIETGVSIYKSFNANSISITNGDIFLGGNDGNLYQFIYSNNNFLNLRTSYFKNLENNLIKRALTLFGSKNKPIKKISSLNQWVLALTENEVKIYSLKNKEIKYINNSILNYDTSFIDIKAVEENQSSVFYYLINRTGKRYYFSNSSFLFEKRPPLEENDLHPLLYKGNTNGLLLYKKTGLAYLINLNEDVIRNYTLNKVVENYEVIKTEFDDLFLTEHKLISIKHRSLCLYEINDSEALLENCRPEETYTLIKNYGDKEIVSIFYSLLSKGKDVSRIEPLISKNESLRKQGFFLFVFRNVNLILNKEIDSAFFLEAERVCKRLKNVLISNYALNEEFSDEFIQSINFLKICYEYNLSLNFTLSDLLKNELSLKNESNLKNTLIKKLLTQFSGQIDTLENLLVIKCPKYINFDELYYFKGIEILDRDKSKENLYESLHNFKFVSHCLEEIIEKYLQSNFFVGAITILKKLKECKESDSFSKKIKYLKRSLKCKKSIEIGLENVDKEFSYVLFEALISNLLENEKLVYDQCLCCNTSFTFTFNDLLNLNSPFLLPFLKEKSEISLLEQEYNLAWKYLTIKGKNDDAVEVLINIAETKPLSLDKRLNYLNIAYTLRNTKDIYIKIETLKIQQDFLKIKPNCMLENKLLSPTELFNDYLIPNKQTFLSLKLYDLFNYSDTALLNKLWLSILKNDLQNDLNVIKGLNLRNSALNLEIIAKILLNKYTLNESNLVGSLVEIGFNRVDVLDYFEKLLKGTEYQHPNEKKKIMDVLVKAGDLAYSKRVKGFCHENYGI</sequence>
<dbReference type="GO" id="GO:0017056">
    <property type="term" value="F:structural constituent of nuclear pore"/>
    <property type="evidence" value="ECO:0007669"/>
    <property type="project" value="InterPro"/>
</dbReference>
<reference evidence="6" key="1">
    <citation type="submission" date="2013-02" db="EMBL/GenBank/DDBJ databases">
        <authorList>
            <consortium name="The Broad Institute Genome Sequencing Platform"/>
            <person name="Cuomo C."/>
            <person name="Becnel J."/>
            <person name="Sanscrainte N."/>
            <person name="Walker B."/>
            <person name="Young S.K."/>
            <person name="Zeng Q."/>
            <person name="Gargeya S."/>
            <person name="Fitzgerald M."/>
            <person name="Haas B."/>
            <person name="Abouelleil A."/>
            <person name="Alvarado L."/>
            <person name="Arachchi H.M."/>
            <person name="Berlin A.M."/>
            <person name="Chapman S.B."/>
            <person name="Dewar J."/>
            <person name="Goldberg J."/>
            <person name="Griggs A."/>
            <person name="Gujja S."/>
            <person name="Hansen M."/>
            <person name="Howarth C."/>
            <person name="Imamovic A."/>
            <person name="Larimer J."/>
            <person name="McCowan C."/>
            <person name="Murphy C."/>
            <person name="Neiman D."/>
            <person name="Pearson M."/>
            <person name="Priest M."/>
            <person name="Roberts A."/>
            <person name="Saif S."/>
            <person name="Shea T."/>
            <person name="Sisk P."/>
            <person name="Sykes S."/>
            <person name="Wortman J."/>
            <person name="Nusbaum C."/>
            <person name="Birren B."/>
        </authorList>
    </citation>
    <scope>NUCLEOTIDE SEQUENCE [LARGE SCALE GENOMIC DNA]</scope>
    <source>
        <strain evidence="6">PRA339</strain>
    </source>
</reference>
<dbReference type="PANTHER" id="PTHR10350">
    <property type="entry name" value="NUCLEAR PORE COMPLEX PROTEIN NUP155"/>
    <property type="match status" value="1"/>
</dbReference>
<dbReference type="HOGENOM" id="CLU_014149_0_0_1"/>
<evidence type="ECO:0000259" key="4">
    <source>
        <dbReference type="Pfam" id="PF08801"/>
    </source>
</evidence>
<accession>A0A059F018</accession>
<evidence type="ECO:0000313" key="5">
    <source>
        <dbReference type="EMBL" id="KCZ80608.1"/>
    </source>
</evidence>
<keyword evidence="2" id="KW-0813">Transport</keyword>
<dbReference type="Pfam" id="PF08801">
    <property type="entry name" value="Nucleoporin_N"/>
    <property type="match status" value="1"/>
</dbReference>
<dbReference type="Proteomes" id="UP000030655">
    <property type="component" value="Unassembled WGS sequence"/>
</dbReference>
<dbReference type="GO" id="GO:0036228">
    <property type="term" value="P:protein localization to nuclear inner membrane"/>
    <property type="evidence" value="ECO:0007669"/>
    <property type="project" value="TreeGrafter"/>
</dbReference>
<evidence type="ECO:0000256" key="1">
    <source>
        <dbReference type="ARBA" id="ARBA00004123"/>
    </source>
</evidence>
<dbReference type="Gene3D" id="1.25.40.440">
    <property type="entry name" value="Nucleoporin, helical domain, central subdomain"/>
    <property type="match status" value="1"/>
</dbReference>
<dbReference type="InterPro" id="IPR014908">
    <property type="entry name" value="Nucleoporin_Nup133/Nup155_N"/>
</dbReference>
<dbReference type="GO" id="GO:0006606">
    <property type="term" value="P:protein import into nucleus"/>
    <property type="evidence" value="ECO:0007669"/>
    <property type="project" value="TreeGrafter"/>
</dbReference>
<dbReference type="GO" id="GO:0044611">
    <property type="term" value="C:nuclear pore inner ring"/>
    <property type="evidence" value="ECO:0007669"/>
    <property type="project" value="TreeGrafter"/>
</dbReference>
<dbReference type="OrthoDB" id="338970at2759"/>
<dbReference type="VEuPathDB" id="MicrosporidiaDB:H312_01983"/>
<dbReference type="Gene3D" id="1.20.120.1050">
    <property type="match status" value="1"/>
</dbReference>